<protein>
    <submittedName>
        <fullName evidence="3">(R)-limonene synthase, putative</fullName>
        <ecNumber evidence="3">4.2.3.20</ecNumber>
    </submittedName>
</protein>
<evidence type="ECO:0000313" key="3">
    <source>
        <dbReference type="EMBL" id="EEF40191.1"/>
    </source>
</evidence>
<dbReference type="EC" id="4.2.3.20" evidence="3"/>
<dbReference type="PANTHER" id="PTHR31225">
    <property type="entry name" value="OS04G0344100 PROTEIN-RELATED"/>
    <property type="match status" value="1"/>
</dbReference>
<dbReference type="PANTHER" id="PTHR31225:SF204">
    <property type="entry name" value="(R)-LIMONENE SYNTHASE"/>
    <property type="match status" value="1"/>
</dbReference>
<dbReference type="EMBL" id="EQ973890">
    <property type="protein sequence ID" value="EEF40191.1"/>
    <property type="molecule type" value="Genomic_DNA"/>
</dbReference>
<dbReference type="Pfam" id="PF03936">
    <property type="entry name" value="Terpene_synth_C"/>
    <property type="match status" value="1"/>
</dbReference>
<feature type="domain" description="Terpene synthase metal-binding" evidence="2">
    <location>
        <begin position="44"/>
        <end position="114"/>
    </location>
</feature>
<organism evidence="3 4">
    <name type="scientific">Ricinus communis</name>
    <name type="common">Castor bean</name>
    <dbReference type="NCBI Taxonomy" id="3988"/>
    <lineage>
        <taxon>Eukaryota</taxon>
        <taxon>Viridiplantae</taxon>
        <taxon>Streptophyta</taxon>
        <taxon>Embryophyta</taxon>
        <taxon>Tracheophyta</taxon>
        <taxon>Spermatophyta</taxon>
        <taxon>Magnoliopsida</taxon>
        <taxon>eudicotyledons</taxon>
        <taxon>Gunneridae</taxon>
        <taxon>Pentapetalae</taxon>
        <taxon>rosids</taxon>
        <taxon>fabids</taxon>
        <taxon>Malpighiales</taxon>
        <taxon>Euphorbiaceae</taxon>
        <taxon>Acalyphoideae</taxon>
        <taxon>Acalypheae</taxon>
        <taxon>Ricinus</taxon>
    </lineage>
</organism>
<evidence type="ECO:0000313" key="4">
    <source>
        <dbReference type="Proteomes" id="UP000008311"/>
    </source>
</evidence>
<keyword evidence="4" id="KW-1185">Reference proteome</keyword>
<keyword evidence="3" id="KW-0456">Lyase</keyword>
<sequence length="123" mass="14157">MRIQTKCNGPNKLQNALHNSINEMAYDVLKKQGFQIIPYLKKAISISTPVILVHTYFLEESPITNEALKCMKDYPDIIRWSAMILRFANDLGTSSDEIKRGDIPKSIQCYMFRKQKPVSTFIT</sequence>
<dbReference type="InParanoid" id="B9S897"/>
<dbReference type="GO" id="GO:0016114">
    <property type="term" value="P:terpenoid biosynthetic process"/>
    <property type="evidence" value="ECO:0007669"/>
    <property type="project" value="InterPro"/>
</dbReference>
<name>B9S897_RICCO</name>
<evidence type="ECO:0000259" key="2">
    <source>
        <dbReference type="Pfam" id="PF03936"/>
    </source>
</evidence>
<dbReference type="InterPro" id="IPR050148">
    <property type="entry name" value="Terpene_synthase-like"/>
</dbReference>
<dbReference type="InterPro" id="IPR008949">
    <property type="entry name" value="Isoprenoid_synthase_dom_sf"/>
</dbReference>
<gene>
    <name evidence="3" type="ORF">RCOM_1733090</name>
</gene>
<dbReference type="GO" id="GO:0034002">
    <property type="term" value="F:(R)-limonene synthase activity"/>
    <property type="evidence" value="ECO:0007669"/>
    <property type="project" value="UniProtKB-EC"/>
</dbReference>
<dbReference type="Proteomes" id="UP000008311">
    <property type="component" value="Unassembled WGS sequence"/>
</dbReference>
<evidence type="ECO:0000256" key="1">
    <source>
        <dbReference type="ARBA" id="ARBA00022723"/>
    </source>
</evidence>
<dbReference type="GO" id="GO:0000287">
    <property type="term" value="F:magnesium ion binding"/>
    <property type="evidence" value="ECO:0007669"/>
    <property type="project" value="InterPro"/>
</dbReference>
<dbReference type="Gene3D" id="1.10.600.10">
    <property type="entry name" value="Farnesyl Diphosphate Synthase"/>
    <property type="match status" value="1"/>
</dbReference>
<keyword evidence="1" id="KW-0479">Metal-binding</keyword>
<proteinExistence type="predicted"/>
<dbReference type="AlphaFoldDB" id="B9S897"/>
<reference evidence="4" key="1">
    <citation type="journal article" date="2010" name="Nat. Biotechnol.">
        <title>Draft genome sequence of the oilseed species Ricinus communis.</title>
        <authorList>
            <person name="Chan A.P."/>
            <person name="Crabtree J."/>
            <person name="Zhao Q."/>
            <person name="Lorenzi H."/>
            <person name="Orvis J."/>
            <person name="Puiu D."/>
            <person name="Melake-Berhan A."/>
            <person name="Jones K.M."/>
            <person name="Redman J."/>
            <person name="Chen G."/>
            <person name="Cahoon E.B."/>
            <person name="Gedil M."/>
            <person name="Stanke M."/>
            <person name="Haas B.J."/>
            <person name="Wortman J.R."/>
            <person name="Fraser-Liggett C.M."/>
            <person name="Ravel J."/>
            <person name="Rabinowicz P.D."/>
        </authorList>
    </citation>
    <scope>NUCLEOTIDE SEQUENCE [LARGE SCALE GENOMIC DNA]</scope>
    <source>
        <strain evidence="4">cv. Hale</strain>
    </source>
</reference>
<dbReference type="InterPro" id="IPR005630">
    <property type="entry name" value="Terpene_synthase_metal-bd"/>
</dbReference>
<dbReference type="SUPFAM" id="SSF48576">
    <property type="entry name" value="Terpenoid synthases"/>
    <property type="match status" value="1"/>
</dbReference>
<dbReference type="eggNOG" id="ENOG502QUH3">
    <property type="taxonomic scope" value="Eukaryota"/>
</dbReference>
<accession>B9S897</accession>